<name>A0A1V3U1H3_ELIME</name>
<evidence type="ECO:0000313" key="1">
    <source>
        <dbReference type="EMBL" id="OOH96361.1"/>
    </source>
</evidence>
<proteinExistence type="predicted"/>
<comment type="caution">
    <text evidence="1">The sequence shown here is derived from an EMBL/GenBank/DDBJ whole genome shotgun (WGS) entry which is preliminary data.</text>
</comment>
<dbReference type="OrthoDB" id="758966at2"/>
<dbReference type="EMBL" id="MPOG01000008">
    <property type="protein sequence ID" value="OOH96361.1"/>
    <property type="molecule type" value="Genomic_DNA"/>
</dbReference>
<dbReference type="RefSeq" id="WP_016199093.1">
    <property type="nucleotide sequence ID" value="NZ_CP014338.1"/>
</dbReference>
<dbReference type="AlphaFoldDB" id="A0A1V3U1H3"/>
<evidence type="ECO:0008006" key="3">
    <source>
        <dbReference type="Google" id="ProtNLM"/>
    </source>
</evidence>
<sequence length="166" mass="19006">MNRDIFINKVEASGIIAFDLIDFKPAIEIVEFDIKDYLYMEMIVKEKEFRASVSQIDFTSFKDKAVAIICSVDAIIPPWVYMVLAEKLHNNAAYFDFKDTTSVEVDLWKKNLADADLSSFADHKVVVRARPDMPPEVYMLATDRLKPLVKGLMYGEIGMPKVIFKN</sequence>
<gene>
    <name evidence="1" type="ORF">BMF97_08420</name>
</gene>
<organism evidence="1 2">
    <name type="scientific">Elizabethkingia meningoseptica</name>
    <name type="common">Chryseobacterium meningosepticum</name>
    <dbReference type="NCBI Taxonomy" id="238"/>
    <lineage>
        <taxon>Bacteria</taxon>
        <taxon>Pseudomonadati</taxon>
        <taxon>Bacteroidota</taxon>
        <taxon>Flavobacteriia</taxon>
        <taxon>Flavobacteriales</taxon>
        <taxon>Weeksellaceae</taxon>
        <taxon>Elizabethkingia</taxon>
    </lineage>
</organism>
<dbReference type="Pfam" id="PF10652">
    <property type="entry name" value="DUF2480"/>
    <property type="match status" value="1"/>
</dbReference>
<dbReference type="InterPro" id="IPR018914">
    <property type="entry name" value="DUF2480"/>
</dbReference>
<accession>A0A1V3U1H3</accession>
<dbReference type="KEGG" id="emg:BBD33_11420"/>
<protein>
    <recommendedName>
        <fullName evidence="3">DUF2480 family protein</fullName>
    </recommendedName>
</protein>
<dbReference type="GeneID" id="48542365"/>
<dbReference type="Proteomes" id="UP000188947">
    <property type="component" value="Unassembled WGS sequence"/>
</dbReference>
<dbReference type="eggNOG" id="ENOG5031B3Y">
    <property type="taxonomic scope" value="Bacteria"/>
</dbReference>
<keyword evidence="2" id="KW-1185">Reference proteome</keyword>
<reference evidence="1 2" key="1">
    <citation type="submission" date="2016-11" db="EMBL/GenBank/DDBJ databases">
        <title>Genome sequence and comparative genomic analysis of clinical strain Elizabethkingia meningoseptica 61421 PRCM.</title>
        <authorList>
            <person name="Wang M."/>
            <person name="Hu S."/>
            <person name="Cao L."/>
            <person name="Jiang T."/>
            <person name="Zhou Y."/>
            <person name="Ming D."/>
        </authorList>
    </citation>
    <scope>NUCLEOTIDE SEQUENCE [LARGE SCALE GENOMIC DNA]</scope>
    <source>
        <strain evidence="1 2">61421 PRCM</strain>
    </source>
</reference>
<dbReference type="STRING" id="238.BBD35_13690"/>
<evidence type="ECO:0000313" key="2">
    <source>
        <dbReference type="Proteomes" id="UP000188947"/>
    </source>
</evidence>